<name>A0A948RVD3_UNCEI</name>
<dbReference type="EMBL" id="JAHJDP010000074">
    <property type="protein sequence ID" value="MBU2691713.1"/>
    <property type="molecule type" value="Genomic_DNA"/>
</dbReference>
<comment type="caution">
    <text evidence="1">The sequence shown here is derived from an EMBL/GenBank/DDBJ whole genome shotgun (WGS) entry which is preliminary data.</text>
</comment>
<proteinExistence type="predicted"/>
<dbReference type="InterPro" id="IPR026444">
    <property type="entry name" value="Secre_tail"/>
</dbReference>
<dbReference type="AlphaFoldDB" id="A0A948RVD3"/>
<dbReference type="SUPFAM" id="SSF51126">
    <property type="entry name" value="Pectin lyase-like"/>
    <property type="match status" value="1"/>
</dbReference>
<reference evidence="1" key="1">
    <citation type="submission" date="2021-05" db="EMBL/GenBank/DDBJ databases">
        <title>Energy efficiency and biological interactions define the core microbiome of deep oligotrophic groundwater.</title>
        <authorList>
            <person name="Mehrshad M."/>
            <person name="Lopez-Fernandez M."/>
            <person name="Bell E."/>
            <person name="Bernier-Latmani R."/>
            <person name="Bertilsson S."/>
            <person name="Dopson M."/>
        </authorList>
    </citation>
    <scope>NUCLEOTIDE SEQUENCE</scope>
    <source>
        <strain evidence="1">Modern_marine.mb.64</strain>
    </source>
</reference>
<evidence type="ECO:0000313" key="2">
    <source>
        <dbReference type="Proteomes" id="UP000777784"/>
    </source>
</evidence>
<dbReference type="Gene3D" id="2.60.40.4070">
    <property type="match status" value="1"/>
</dbReference>
<dbReference type="InterPro" id="IPR011050">
    <property type="entry name" value="Pectin_lyase_fold/virulence"/>
</dbReference>
<dbReference type="InterPro" id="IPR012334">
    <property type="entry name" value="Pectin_lyas_fold"/>
</dbReference>
<sequence>MLIRLILFGLFLFLIPAICPATTWNVYEDSSGDAPTIQAAINAAEEYETILVSPGIYNESIDFHGKVLRILSTDGPSVTTITALGLNSRVVTMQESCGSFTELGGFTITQGNDRVGAGIRCDAPALIQGCIIEWNTATRDSGSIYPKGGGVFAGGGCRIIGNVIRHNRSLFWDPGPGPDPCDMPYGTGGGVDCRGCILERNEVTENISKMGGGVLALGASLRGNLFRGNVGVSGSIIDPRCLYAGRSGGVYAEDSELERNAFLGNTAYVASELVATTSCEIRKNIFHIESCSYRTFCPGVKIHGSNIVVERNTFVGPGAPVDFPIWGVNGEKSWVGNIFFRAHVGYEPPGGFLNANSEESEMMTPGHVLFSNAIPPQSMIPEDDFYLTSGQFDQGSFEGNIIHDSLVAENVNIYFPDWQTNNLIGDPLFCDQEESDFRLLPDSPALPGNNPFGWPDTIGAFGIGCDAVPVLLWGFTARWENNQAVLTWFLASDLGGGGLHIYRKAIPEGEFKRLTSRLLPVCSSCCFTDSDPPAESSIRYVVRFVGHSGSEMFLGETDLPPRKAEISLEEPFPNPATGLVAFKCRAPIGSWATITVYDAAGRLVRTLWDGPVAEYSKIVTWTGRTEEGIPVVSGMYFVRFQSGGQAFTQKVLMIQ</sequence>
<accession>A0A948RVD3</accession>
<evidence type="ECO:0000313" key="1">
    <source>
        <dbReference type="EMBL" id="MBU2691713.1"/>
    </source>
</evidence>
<protein>
    <submittedName>
        <fullName evidence="1">T9SS type A sorting domain-containing protein</fullName>
    </submittedName>
</protein>
<dbReference type="NCBIfam" id="TIGR04183">
    <property type="entry name" value="Por_Secre_tail"/>
    <property type="match status" value="1"/>
</dbReference>
<organism evidence="1 2">
    <name type="scientific">Eiseniibacteriota bacterium</name>
    <dbReference type="NCBI Taxonomy" id="2212470"/>
    <lineage>
        <taxon>Bacteria</taxon>
        <taxon>Candidatus Eiseniibacteriota</taxon>
    </lineage>
</organism>
<dbReference type="Proteomes" id="UP000777784">
    <property type="component" value="Unassembled WGS sequence"/>
</dbReference>
<gene>
    <name evidence="1" type="ORF">KJ970_12375</name>
</gene>
<dbReference type="Gene3D" id="2.160.20.10">
    <property type="entry name" value="Single-stranded right-handed beta-helix, Pectin lyase-like"/>
    <property type="match status" value="1"/>
</dbReference>